<dbReference type="Proteomes" id="UP001292094">
    <property type="component" value="Unassembled WGS sequence"/>
</dbReference>
<reference evidence="1" key="1">
    <citation type="submission" date="2023-11" db="EMBL/GenBank/DDBJ databases">
        <title>Genome assemblies of two species of porcelain crab, Petrolisthes cinctipes and Petrolisthes manimaculis (Anomura: Porcellanidae).</title>
        <authorList>
            <person name="Angst P."/>
        </authorList>
    </citation>
    <scope>NUCLEOTIDE SEQUENCE</scope>
    <source>
        <strain evidence="1">PB745_02</strain>
        <tissue evidence="1">Gill</tissue>
    </source>
</reference>
<evidence type="ECO:0000313" key="2">
    <source>
        <dbReference type="Proteomes" id="UP001292094"/>
    </source>
</evidence>
<evidence type="ECO:0000313" key="1">
    <source>
        <dbReference type="EMBL" id="KAK4307314.1"/>
    </source>
</evidence>
<gene>
    <name evidence="1" type="ORF">Pmani_020918</name>
</gene>
<dbReference type="AlphaFoldDB" id="A0AAE1PF72"/>
<name>A0AAE1PF72_9EUCA</name>
<accession>A0AAE1PF72</accession>
<proteinExistence type="predicted"/>
<sequence length="79" mass="8494">MGDTFSPHLDSIGEVFGSPKAGTLFHATPHLLLETPYITNLYGKGEVFSSPKAGTYTTPCYPTHAAGNSIHHQQQYSDG</sequence>
<comment type="caution">
    <text evidence="1">The sequence shown here is derived from an EMBL/GenBank/DDBJ whole genome shotgun (WGS) entry which is preliminary data.</text>
</comment>
<dbReference type="EMBL" id="JAWZYT010002014">
    <property type="protein sequence ID" value="KAK4307314.1"/>
    <property type="molecule type" value="Genomic_DNA"/>
</dbReference>
<keyword evidence="2" id="KW-1185">Reference proteome</keyword>
<organism evidence="1 2">
    <name type="scientific">Petrolisthes manimaculis</name>
    <dbReference type="NCBI Taxonomy" id="1843537"/>
    <lineage>
        <taxon>Eukaryota</taxon>
        <taxon>Metazoa</taxon>
        <taxon>Ecdysozoa</taxon>
        <taxon>Arthropoda</taxon>
        <taxon>Crustacea</taxon>
        <taxon>Multicrustacea</taxon>
        <taxon>Malacostraca</taxon>
        <taxon>Eumalacostraca</taxon>
        <taxon>Eucarida</taxon>
        <taxon>Decapoda</taxon>
        <taxon>Pleocyemata</taxon>
        <taxon>Anomura</taxon>
        <taxon>Galatheoidea</taxon>
        <taxon>Porcellanidae</taxon>
        <taxon>Petrolisthes</taxon>
    </lineage>
</organism>
<protein>
    <submittedName>
        <fullName evidence="1">Uncharacterized protein</fullName>
    </submittedName>
</protein>